<comment type="similarity">
    <text evidence="2">Belongs to the AB hydrolase superfamily. LDAH family.</text>
</comment>
<proteinExistence type="inferred from homology"/>
<keyword evidence="4" id="KW-0378">Hydrolase</keyword>
<evidence type="ECO:0000313" key="6">
    <source>
        <dbReference type="Proteomes" id="UP001556367"/>
    </source>
</evidence>
<sequence length="322" mass="36230">MALPPFLKSWDGFQDANEDYTHALFEHPDPIGPTHSLWWAPRDAKQSPSKIILFIPGNPGLVEFYIPFLSAIHVKDKSGRLAILAHSHIGHTPGVARGDSIEYFTLPFQVKSALEAFDAVKSTYGRETSVVLIGHSVGSWVALQILKARGLEVTGLFLLFPTISHIASTPNGRSLSWLFPQAHLIATVSRILRILPVHLLISIMFRSWPQHQLLVLEKFLRSPNSIYASLAMAHDEMESILELDVDLLQSHCHRIWLYFAEKDDWVGNEKETILRSFIHDAGTVRVVHDEHGTPHAYCINHGEQIASQCSEWLEDSVLPPKH</sequence>
<evidence type="ECO:0008006" key="7">
    <source>
        <dbReference type="Google" id="ProtNLM"/>
    </source>
</evidence>
<keyword evidence="6" id="KW-1185">Reference proteome</keyword>
<dbReference type="PANTHER" id="PTHR13390">
    <property type="entry name" value="LIPASE"/>
    <property type="match status" value="1"/>
</dbReference>
<dbReference type="InterPro" id="IPR019363">
    <property type="entry name" value="LDAH"/>
</dbReference>
<dbReference type="Proteomes" id="UP001556367">
    <property type="component" value="Unassembled WGS sequence"/>
</dbReference>
<dbReference type="InterPro" id="IPR029058">
    <property type="entry name" value="AB_hydrolase_fold"/>
</dbReference>
<dbReference type="SUPFAM" id="SSF53474">
    <property type="entry name" value="alpha/beta-Hydrolases"/>
    <property type="match status" value="1"/>
</dbReference>
<dbReference type="Pfam" id="PF10230">
    <property type="entry name" value="LIDHydrolase"/>
    <property type="match status" value="1"/>
</dbReference>
<gene>
    <name evidence="5" type="ORF">HGRIS_008127</name>
</gene>
<protein>
    <recommendedName>
        <fullName evidence="7">Lipid droplet-associated hydrolase</fullName>
    </recommendedName>
</protein>
<evidence type="ECO:0000256" key="1">
    <source>
        <dbReference type="ARBA" id="ARBA00004502"/>
    </source>
</evidence>
<evidence type="ECO:0000256" key="4">
    <source>
        <dbReference type="ARBA" id="ARBA00022801"/>
    </source>
</evidence>
<dbReference type="Gene3D" id="3.40.50.1820">
    <property type="entry name" value="alpha/beta hydrolase"/>
    <property type="match status" value="1"/>
</dbReference>
<evidence type="ECO:0000256" key="2">
    <source>
        <dbReference type="ARBA" id="ARBA00008300"/>
    </source>
</evidence>
<keyword evidence="3" id="KW-0551">Lipid droplet</keyword>
<evidence type="ECO:0000313" key="5">
    <source>
        <dbReference type="EMBL" id="KAL0951434.1"/>
    </source>
</evidence>
<evidence type="ECO:0000256" key="3">
    <source>
        <dbReference type="ARBA" id="ARBA00022677"/>
    </source>
</evidence>
<comment type="subcellular location">
    <subcellularLocation>
        <location evidence="1">Lipid droplet</location>
    </subcellularLocation>
</comment>
<dbReference type="PANTHER" id="PTHR13390:SF0">
    <property type="entry name" value="LIPID DROPLET-ASSOCIATED HYDROLASE"/>
    <property type="match status" value="1"/>
</dbReference>
<dbReference type="EMBL" id="JASNQZ010000011">
    <property type="protein sequence ID" value="KAL0951434.1"/>
    <property type="molecule type" value="Genomic_DNA"/>
</dbReference>
<accession>A0ABR3J710</accession>
<reference evidence="6" key="1">
    <citation type="submission" date="2024-06" db="EMBL/GenBank/DDBJ databases">
        <title>Multi-omics analyses provide insights into the biosynthesis of the anticancer antibiotic pleurotin in Hohenbuehelia grisea.</title>
        <authorList>
            <person name="Weaver J.A."/>
            <person name="Alberti F."/>
        </authorList>
    </citation>
    <scope>NUCLEOTIDE SEQUENCE [LARGE SCALE GENOMIC DNA]</scope>
    <source>
        <strain evidence="6">T-177</strain>
    </source>
</reference>
<comment type="caution">
    <text evidence="5">The sequence shown here is derived from an EMBL/GenBank/DDBJ whole genome shotgun (WGS) entry which is preliminary data.</text>
</comment>
<name>A0ABR3J710_9AGAR</name>
<organism evidence="5 6">
    <name type="scientific">Hohenbuehelia grisea</name>
    <dbReference type="NCBI Taxonomy" id="104357"/>
    <lineage>
        <taxon>Eukaryota</taxon>
        <taxon>Fungi</taxon>
        <taxon>Dikarya</taxon>
        <taxon>Basidiomycota</taxon>
        <taxon>Agaricomycotina</taxon>
        <taxon>Agaricomycetes</taxon>
        <taxon>Agaricomycetidae</taxon>
        <taxon>Agaricales</taxon>
        <taxon>Pleurotineae</taxon>
        <taxon>Pleurotaceae</taxon>
        <taxon>Hohenbuehelia</taxon>
    </lineage>
</organism>